<protein>
    <submittedName>
        <fullName evidence="2">Uncharacterized protein</fullName>
    </submittedName>
</protein>
<sequence length="338" mass="37994">MPYLTIYCKMFKRLQNMRSPRKRQGSVPQRGKAKKSLFDSDNTDADGTTHSFDSDCTIPLESHDDLSDDNQSAKCFSPERSSTPCSSKPVASKPKPRNDAEVDSLKVQARHYKTLSAMYKKKNSNPNQSDVAQVLNLEFKARRAFIDSNVTREEERPAKILQAYPCFKDPKHAIDELCRIVGGTNTKYLLETKERWSDFSKKVQFFGIWKKAMKPPLPLDVHGADFMIGVLSALPSLFSSPAVPPKKMANASESLIHILKSEEDPALYLTKRPLFTPLLLFDGTTCIIAVGNEPICTLPKEDISEAMLVIMAYYYTLHLTYPKCVATVLSVIQTELNC</sequence>
<feature type="region of interest" description="Disordered" evidence="1">
    <location>
        <begin position="15"/>
        <end position="102"/>
    </location>
</feature>
<dbReference type="AlphaFoldDB" id="A0AAV2K4D6"/>
<dbReference type="EMBL" id="OZ035838">
    <property type="protein sequence ID" value="CAL1584780.1"/>
    <property type="molecule type" value="Genomic_DNA"/>
</dbReference>
<evidence type="ECO:0000256" key="1">
    <source>
        <dbReference type="SAM" id="MobiDB-lite"/>
    </source>
</evidence>
<evidence type="ECO:0000313" key="3">
    <source>
        <dbReference type="Proteomes" id="UP001497482"/>
    </source>
</evidence>
<keyword evidence="3" id="KW-1185">Reference proteome</keyword>
<feature type="compositionally biased region" description="Polar residues" evidence="1">
    <location>
        <begin position="69"/>
        <end position="86"/>
    </location>
</feature>
<reference evidence="2 3" key="1">
    <citation type="submission" date="2024-04" db="EMBL/GenBank/DDBJ databases">
        <authorList>
            <person name="Waldvogel A.-M."/>
            <person name="Schoenle A."/>
        </authorList>
    </citation>
    <scope>NUCLEOTIDE SEQUENCE [LARGE SCALE GENOMIC DNA]</scope>
</reference>
<accession>A0AAV2K4D6</accession>
<organism evidence="2 3">
    <name type="scientific">Knipowitschia caucasica</name>
    <name type="common">Caucasian dwarf goby</name>
    <name type="synonym">Pomatoschistus caucasicus</name>
    <dbReference type="NCBI Taxonomy" id="637954"/>
    <lineage>
        <taxon>Eukaryota</taxon>
        <taxon>Metazoa</taxon>
        <taxon>Chordata</taxon>
        <taxon>Craniata</taxon>
        <taxon>Vertebrata</taxon>
        <taxon>Euteleostomi</taxon>
        <taxon>Actinopterygii</taxon>
        <taxon>Neopterygii</taxon>
        <taxon>Teleostei</taxon>
        <taxon>Neoteleostei</taxon>
        <taxon>Acanthomorphata</taxon>
        <taxon>Gobiaria</taxon>
        <taxon>Gobiiformes</taxon>
        <taxon>Gobioidei</taxon>
        <taxon>Gobiidae</taxon>
        <taxon>Gobiinae</taxon>
        <taxon>Knipowitschia</taxon>
    </lineage>
</organism>
<proteinExistence type="predicted"/>
<gene>
    <name evidence="2" type="ORF">KC01_LOCUS15060</name>
</gene>
<evidence type="ECO:0000313" key="2">
    <source>
        <dbReference type="EMBL" id="CAL1584780.1"/>
    </source>
</evidence>
<name>A0AAV2K4D6_KNICA</name>
<dbReference type="Proteomes" id="UP001497482">
    <property type="component" value="Chromosome 16"/>
</dbReference>